<evidence type="ECO:0000256" key="1">
    <source>
        <dbReference type="SAM" id="MobiDB-lite"/>
    </source>
</evidence>
<dbReference type="EMBL" id="CABIJS010000689">
    <property type="protein sequence ID" value="VUZ55212.1"/>
    <property type="molecule type" value="Genomic_DNA"/>
</dbReference>
<feature type="region of interest" description="Disordered" evidence="1">
    <location>
        <begin position="34"/>
        <end position="53"/>
    </location>
</feature>
<accession>A0A564Z714</accession>
<sequence>MSTDYLFVLERLNHVLANSVPYPPADQVTHAFIKRRSNTSSRTSSHSDASRAPAGCQGYEWLKVEFLCAHLTGVGNASRSEYVIHLVGEQEATTAPPPAKRSRTVR</sequence>
<dbReference type="Proteomes" id="UP000321570">
    <property type="component" value="Unassembled WGS sequence"/>
</dbReference>
<keyword evidence="3" id="KW-1185">Reference proteome</keyword>
<gene>
    <name evidence="2" type="ORF">WMSIL1_LOCUS13127</name>
</gene>
<evidence type="ECO:0000313" key="3">
    <source>
        <dbReference type="Proteomes" id="UP000321570"/>
    </source>
</evidence>
<protein>
    <submittedName>
        <fullName evidence="2">Uncharacterized protein</fullName>
    </submittedName>
</protein>
<proteinExistence type="predicted"/>
<organism evidence="2 3">
    <name type="scientific">Hymenolepis diminuta</name>
    <name type="common">Rat tapeworm</name>
    <dbReference type="NCBI Taxonomy" id="6216"/>
    <lineage>
        <taxon>Eukaryota</taxon>
        <taxon>Metazoa</taxon>
        <taxon>Spiralia</taxon>
        <taxon>Lophotrochozoa</taxon>
        <taxon>Platyhelminthes</taxon>
        <taxon>Cestoda</taxon>
        <taxon>Eucestoda</taxon>
        <taxon>Cyclophyllidea</taxon>
        <taxon>Hymenolepididae</taxon>
        <taxon>Hymenolepis</taxon>
    </lineage>
</organism>
<name>A0A564Z714_HYMDI</name>
<feature type="compositionally biased region" description="Low complexity" evidence="1">
    <location>
        <begin position="38"/>
        <end position="52"/>
    </location>
</feature>
<dbReference type="AlphaFoldDB" id="A0A564Z714"/>
<evidence type="ECO:0000313" key="2">
    <source>
        <dbReference type="EMBL" id="VUZ55212.1"/>
    </source>
</evidence>
<reference evidence="2 3" key="1">
    <citation type="submission" date="2019-07" db="EMBL/GenBank/DDBJ databases">
        <authorList>
            <person name="Jastrzebski P J."/>
            <person name="Paukszto L."/>
            <person name="Jastrzebski P J."/>
        </authorList>
    </citation>
    <scope>NUCLEOTIDE SEQUENCE [LARGE SCALE GENOMIC DNA]</scope>
    <source>
        <strain evidence="2 3">WMS-il1</strain>
    </source>
</reference>